<evidence type="ECO:0000313" key="2">
    <source>
        <dbReference type="EMBL" id="RMB56240.1"/>
    </source>
</evidence>
<evidence type="ECO:0000256" key="1">
    <source>
        <dbReference type="SAM" id="SignalP"/>
    </source>
</evidence>
<dbReference type="AlphaFoldDB" id="A0A3M0FTW1"/>
<comment type="caution">
    <text evidence="2">The sequence shown here is derived from an EMBL/GenBank/DDBJ whole genome shotgun (WGS) entry which is preliminary data.</text>
</comment>
<dbReference type="Proteomes" id="UP000281985">
    <property type="component" value="Unassembled WGS sequence"/>
</dbReference>
<organism evidence="2 3">
    <name type="scientific">Dokdonia sinensis</name>
    <dbReference type="NCBI Taxonomy" id="2479847"/>
    <lineage>
        <taxon>Bacteria</taxon>
        <taxon>Pseudomonadati</taxon>
        <taxon>Bacteroidota</taxon>
        <taxon>Flavobacteriia</taxon>
        <taxon>Flavobacteriales</taxon>
        <taxon>Flavobacteriaceae</taxon>
        <taxon>Dokdonia</taxon>
    </lineage>
</organism>
<dbReference type="EMBL" id="REFV01000020">
    <property type="protein sequence ID" value="RMB56240.1"/>
    <property type="molecule type" value="Genomic_DNA"/>
</dbReference>
<reference evidence="2 3" key="1">
    <citation type="submission" date="2018-10" db="EMBL/GenBank/DDBJ databases">
        <title>Dokdonia luteus sp. nov., isolated from sea water.</title>
        <authorList>
            <person name="Zhou L.Y."/>
            <person name="Du Z.J."/>
        </authorList>
    </citation>
    <scope>NUCLEOTIDE SEQUENCE [LARGE SCALE GENOMIC DNA]</scope>
    <source>
        <strain evidence="2 3">SH27</strain>
    </source>
</reference>
<proteinExistence type="predicted"/>
<keyword evidence="3" id="KW-1185">Reference proteome</keyword>
<dbReference type="InterPro" id="IPR021314">
    <property type="entry name" value="DUF2911"/>
</dbReference>
<dbReference type="Pfam" id="PF11138">
    <property type="entry name" value="DUF2911"/>
    <property type="match status" value="1"/>
</dbReference>
<evidence type="ECO:0000313" key="3">
    <source>
        <dbReference type="Proteomes" id="UP000281985"/>
    </source>
</evidence>
<dbReference type="OrthoDB" id="187854at2"/>
<name>A0A3M0FTW1_9FLAO</name>
<feature type="signal peptide" evidence="1">
    <location>
        <begin position="1"/>
        <end position="19"/>
    </location>
</feature>
<feature type="chain" id="PRO_5018156127" evidence="1">
    <location>
        <begin position="20"/>
        <end position="281"/>
    </location>
</feature>
<accession>A0A3M0FTW1</accession>
<protein>
    <submittedName>
        <fullName evidence="2">DUF2911 domain-containing protein</fullName>
    </submittedName>
</protein>
<dbReference type="RefSeq" id="WP_121918574.1">
    <property type="nucleotide sequence ID" value="NZ_REFV01000020.1"/>
</dbReference>
<sequence>MKKLLLVAFVALCTVGAQAQIKTPAPSPFQKMEQVVGLTDVTVAYSRPGMRDRTIFGDLVPYGAMWRTGANANTTIEFSTPVTIGGKEVKAGKYAIFTKPMEDSWEVYFYSDSDNWGTPSTWDDSKVAAVVKADVINLPMGVETFTISIDDLTTDSANLGIMWSDTYVAVPFKTPANETVMAQIKKTMAGPAAGDYYAAAVYLGSNDVDVKLAKEYMDKAMEMTPEPKFWQLRQQSLILAKNGDKKGAIEAAKKSLTGAKAAGNMDYVKMNEDSLKEWGVK</sequence>
<gene>
    <name evidence="2" type="ORF">EAX61_15235</name>
</gene>
<keyword evidence="1" id="KW-0732">Signal</keyword>